<dbReference type="AlphaFoldDB" id="A0AAW2L146"/>
<dbReference type="SUPFAM" id="SSF53098">
    <property type="entry name" value="Ribonuclease H-like"/>
    <property type="match status" value="1"/>
</dbReference>
<dbReference type="InterPro" id="IPR036397">
    <property type="entry name" value="RNaseH_sf"/>
</dbReference>
<comment type="caution">
    <text evidence="1">The sequence shown here is derived from an EMBL/GenBank/DDBJ whole genome shotgun (WGS) entry which is preliminary data.</text>
</comment>
<dbReference type="GO" id="GO:0003676">
    <property type="term" value="F:nucleic acid binding"/>
    <property type="evidence" value="ECO:0007669"/>
    <property type="project" value="InterPro"/>
</dbReference>
<reference evidence="1" key="1">
    <citation type="submission" date="2020-06" db="EMBL/GenBank/DDBJ databases">
        <authorList>
            <person name="Li T."/>
            <person name="Hu X."/>
            <person name="Zhang T."/>
            <person name="Song X."/>
            <person name="Zhang H."/>
            <person name="Dai N."/>
            <person name="Sheng W."/>
            <person name="Hou X."/>
            <person name="Wei L."/>
        </authorList>
    </citation>
    <scope>NUCLEOTIDE SEQUENCE</scope>
    <source>
        <strain evidence="1">G02</strain>
        <tissue evidence="1">Leaf</tissue>
    </source>
</reference>
<gene>
    <name evidence="1" type="ORF">Sradi_5591300</name>
</gene>
<proteinExistence type="predicted"/>
<evidence type="ECO:0000313" key="1">
    <source>
        <dbReference type="EMBL" id="KAL0311920.1"/>
    </source>
</evidence>
<organism evidence="1">
    <name type="scientific">Sesamum radiatum</name>
    <name type="common">Black benniseed</name>
    <dbReference type="NCBI Taxonomy" id="300843"/>
    <lineage>
        <taxon>Eukaryota</taxon>
        <taxon>Viridiplantae</taxon>
        <taxon>Streptophyta</taxon>
        <taxon>Embryophyta</taxon>
        <taxon>Tracheophyta</taxon>
        <taxon>Spermatophyta</taxon>
        <taxon>Magnoliopsida</taxon>
        <taxon>eudicotyledons</taxon>
        <taxon>Gunneridae</taxon>
        <taxon>Pentapetalae</taxon>
        <taxon>asterids</taxon>
        <taxon>lamiids</taxon>
        <taxon>Lamiales</taxon>
        <taxon>Pedaliaceae</taxon>
        <taxon>Sesamum</taxon>
    </lineage>
</organism>
<reference evidence="1" key="2">
    <citation type="journal article" date="2024" name="Plant">
        <title>Genomic evolution and insights into agronomic trait innovations of Sesamum species.</title>
        <authorList>
            <person name="Miao H."/>
            <person name="Wang L."/>
            <person name="Qu L."/>
            <person name="Liu H."/>
            <person name="Sun Y."/>
            <person name="Le M."/>
            <person name="Wang Q."/>
            <person name="Wei S."/>
            <person name="Zheng Y."/>
            <person name="Lin W."/>
            <person name="Duan Y."/>
            <person name="Cao H."/>
            <person name="Xiong S."/>
            <person name="Wang X."/>
            <person name="Wei L."/>
            <person name="Li C."/>
            <person name="Ma Q."/>
            <person name="Ju M."/>
            <person name="Zhao R."/>
            <person name="Li G."/>
            <person name="Mu C."/>
            <person name="Tian Q."/>
            <person name="Mei H."/>
            <person name="Zhang T."/>
            <person name="Gao T."/>
            <person name="Zhang H."/>
        </authorList>
    </citation>
    <scope>NUCLEOTIDE SEQUENCE</scope>
    <source>
        <strain evidence="1">G02</strain>
    </source>
</reference>
<sequence>MGLSFSGNKLKDWCKGLGIKQLFTSVSKPWANDQTEVTNRTILQHLKSRLEPREHGWTSSLVYCGHIEQHQEPPWENPHLTIVMGRMPVAPAEIGELSWRVKYYNAKSNVRGLRVNLDFVEEARERAAVRVSMYKARRVKAYNARVKPRSFQVGELVMRKPKLPVLLES</sequence>
<accession>A0AAW2L146</accession>
<dbReference type="InterPro" id="IPR012337">
    <property type="entry name" value="RNaseH-like_sf"/>
</dbReference>
<dbReference type="EMBL" id="JACGWJ010000026">
    <property type="protein sequence ID" value="KAL0311920.1"/>
    <property type="molecule type" value="Genomic_DNA"/>
</dbReference>
<dbReference type="PANTHER" id="PTHR48475">
    <property type="entry name" value="RIBONUCLEASE H"/>
    <property type="match status" value="1"/>
</dbReference>
<protein>
    <recommendedName>
        <fullName evidence="2">Integrase catalytic domain-containing protein</fullName>
    </recommendedName>
</protein>
<name>A0AAW2L146_SESRA</name>
<dbReference type="PANTHER" id="PTHR48475:SF2">
    <property type="entry name" value="RIBONUCLEASE H"/>
    <property type="match status" value="1"/>
</dbReference>
<dbReference type="Gene3D" id="3.30.420.10">
    <property type="entry name" value="Ribonuclease H-like superfamily/Ribonuclease H"/>
    <property type="match status" value="1"/>
</dbReference>
<evidence type="ECO:0008006" key="2">
    <source>
        <dbReference type="Google" id="ProtNLM"/>
    </source>
</evidence>